<feature type="signal peptide" evidence="2">
    <location>
        <begin position="1"/>
        <end position="22"/>
    </location>
</feature>
<evidence type="ECO:0000256" key="1">
    <source>
        <dbReference type="SAM" id="MobiDB-lite"/>
    </source>
</evidence>
<dbReference type="RefSeq" id="WP_348759673.1">
    <property type="nucleotide sequence ID" value="NZ_OZ026884.1"/>
</dbReference>
<dbReference type="NCBIfam" id="TIGR04073">
    <property type="entry name" value="exo_TIGR04073"/>
    <property type="match status" value="1"/>
</dbReference>
<proteinExistence type="predicted"/>
<reference evidence="3 4" key="1">
    <citation type="submission" date="2024-04" db="EMBL/GenBank/DDBJ databases">
        <authorList>
            <person name="Cremers G."/>
        </authorList>
    </citation>
    <scope>NUCLEOTIDE SEQUENCE [LARGE SCALE GENOMIC DNA]</scope>
    <source>
        <strain evidence="3">MeCH1-AG</strain>
    </source>
</reference>
<dbReference type="InterPro" id="IPR023824">
    <property type="entry name" value="CHP04073_exosortase-affil"/>
</dbReference>
<dbReference type="Proteomes" id="UP001497493">
    <property type="component" value="Chromosome"/>
</dbReference>
<sequence>MSKATNSIVSAVLLSASAWALAAGGEPPGSGYGAPPPADRTAKDPDSYGEMVKRKLASGITNMAGGWIEVPKNMINTANAGATGRTAYSGDMFDYGHVLLGVTGGGLKGALHMVGRTLAGLVDFATFFIPTKPITNPAFIWENFYTDTQYGPYFKVERPDKPPQRAAARPAAGR</sequence>
<organism evidence="3 4">
    <name type="scientific">Candidatus Methylocalor cossyra</name>
    <dbReference type="NCBI Taxonomy" id="3108543"/>
    <lineage>
        <taxon>Bacteria</taxon>
        <taxon>Pseudomonadati</taxon>
        <taxon>Pseudomonadota</taxon>
        <taxon>Gammaproteobacteria</taxon>
        <taxon>Methylococcales</taxon>
        <taxon>Methylococcaceae</taxon>
        <taxon>Candidatus Methylocalor</taxon>
    </lineage>
</organism>
<accession>A0ABM9NHV9</accession>
<keyword evidence="2" id="KW-0732">Signal</keyword>
<feature type="region of interest" description="Disordered" evidence="1">
    <location>
        <begin position="26"/>
        <end position="46"/>
    </location>
</feature>
<feature type="chain" id="PRO_5045743506" description="Exosortase system-associated protein, TIGR04073 family" evidence="2">
    <location>
        <begin position="23"/>
        <end position="174"/>
    </location>
</feature>
<name>A0ABM9NHV9_9GAMM</name>
<evidence type="ECO:0000313" key="3">
    <source>
        <dbReference type="EMBL" id="CAL1240169.1"/>
    </source>
</evidence>
<keyword evidence="4" id="KW-1185">Reference proteome</keyword>
<feature type="region of interest" description="Disordered" evidence="1">
    <location>
        <begin position="155"/>
        <end position="174"/>
    </location>
</feature>
<feature type="compositionally biased region" description="Low complexity" evidence="1">
    <location>
        <begin position="164"/>
        <end position="174"/>
    </location>
</feature>
<evidence type="ECO:0000256" key="2">
    <source>
        <dbReference type="SAM" id="SignalP"/>
    </source>
</evidence>
<protein>
    <recommendedName>
        <fullName evidence="5">Exosortase system-associated protein, TIGR04073 family</fullName>
    </recommendedName>
</protein>
<gene>
    <name evidence="3" type="ORF">MECH1_V1_1393</name>
</gene>
<evidence type="ECO:0008006" key="5">
    <source>
        <dbReference type="Google" id="ProtNLM"/>
    </source>
</evidence>
<evidence type="ECO:0000313" key="4">
    <source>
        <dbReference type="Proteomes" id="UP001497493"/>
    </source>
</evidence>
<dbReference type="EMBL" id="OZ026884">
    <property type="protein sequence ID" value="CAL1240169.1"/>
    <property type="molecule type" value="Genomic_DNA"/>
</dbReference>